<organism evidence="2 3">
    <name type="scientific">Actinokineospora fastidiosa</name>
    <dbReference type="NCBI Taxonomy" id="1816"/>
    <lineage>
        <taxon>Bacteria</taxon>
        <taxon>Bacillati</taxon>
        <taxon>Actinomycetota</taxon>
        <taxon>Actinomycetes</taxon>
        <taxon>Pseudonocardiales</taxon>
        <taxon>Pseudonocardiaceae</taxon>
        <taxon>Actinokineospora</taxon>
    </lineage>
</organism>
<gene>
    <name evidence="2" type="ORF">GCM10010171_51700</name>
</gene>
<proteinExistence type="predicted"/>
<dbReference type="InterPro" id="IPR029068">
    <property type="entry name" value="Glyas_Bleomycin-R_OHBP_Dase"/>
</dbReference>
<dbReference type="PROSITE" id="PS51819">
    <property type="entry name" value="VOC"/>
    <property type="match status" value="1"/>
</dbReference>
<evidence type="ECO:0000313" key="2">
    <source>
        <dbReference type="EMBL" id="GGS50197.1"/>
    </source>
</evidence>
<dbReference type="InterPro" id="IPR004360">
    <property type="entry name" value="Glyas_Fos-R_dOase_dom"/>
</dbReference>
<dbReference type="CDD" id="cd08351">
    <property type="entry name" value="ChaP_like"/>
    <property type="match status" value="1"/>
</dbReference>
<evidence type="ECO:0000259" key="1">
    <source>
        <dbReference type="PROSITE" id="PS51819"/>
    </source>
</evidence>
<reference evidence="2" key="1">
    <citation type="journal article" date="2014" name="Int. J. Syst. Evol. Microbiol.">
        <title>Complete genome sequence of Corynebacterium casei LMG S-19264T (=DSM 44701T), isolated from a smear-ripened cheese.</title>
        <authorList>
            <consortium name="US DOE Joint Genome Institute (JGI-PGF)"/>
            <person name="Walter F."/>
            <person name="Albersmeier A."/>
            <person name="Kalinowski J."/>
            <person name="Ruckert C."/>
        </authorList>
    </citation>
    <scope>NUCLEOTIDE SEQUENCE</scope>
    <source>
        <strain evidence="2">JCM 3276</strain>
    </source>
</reference>
<dbReference type="InterPro" id="IPR037523">
    <property type="entry name" value="VOC_core"/>
</dbReference>
<dbReference type="Gene3D" id="3.10.180.10">
    <property type="entry name" value="2,3-Dihydroxybiphenyl 1,2-Dioxygenase, domain 1"/>
    <property type="match status" value="1"/>
</dbReference>
<feature type="domain" description="VOC" evidence="1">
    <location>
        <begin position="13"/>
        <end position="130"/>
    </location>
</feature>
<dbReference type="Pfam" id="PF00903">
    <property type="entry name" value="Glyoxalase"/>
    <property type="match status" value="1"/>
</dbReference>
<dbReference type="SUPFAM" id="SSF54593">
    <property type="entry name" value="Glyoxalase/Bleomycin resistance protein/Dihydroxybiphenyl dioxygenase"/>
    <property type="match status" value="1"/>
</dbReference>
<name>A0A918GPQ5_9PSEU</name>
<dbReference type="Proteomes" id="UP000660680">
    <property type="component" value="Unassembled WGS sequence"/>
</dbReference>
<reference evidence="2" key="2">
    <citation type="submission" date="2020-09" db="EMBL/GenBank/DDBJ databases">
        <authorList>
            <person name="Sun Q."/>
            <person name="Ohkuma M."/>
        </authorList>
    </citation>
    <scope>NUCLEOTIDE SEQUENCE</scope>
    <source>
        <strain evidence="2">JCM 3276</strain>
    </source>
</reference>
<sequence length="136" mass="15101">MIAQAKGETVPVELNHTIVNATDKTASARFLTEILGLPEPVPYGPFMTVPLAHDLTLDYYETPAPITSQHYAFKVTEEDFDAVLARVVDRGLTYWADPYHREAGRINTNDGGRGFYFEDPDGHNLEVLTRSYGAAV</sequence>
<comment type="caution">
    <text evidence="2">The sequence shown here is derived from an EMBL/GenBank/DDBJ whole genome shotgun (WGS) entry which is preliminary data.</text>
</comment>
<protein>
    <recommendedName>
        <fullName evidence="1">VOC domain-containing protein</fullName>
    </recommendedName>
</protein>
<evidence type="ECO:0000313" key="3">
    <source>
        <dbReference type="Proteomes" id="UP000660680"/>
    </source>
</evidence>
<accession>A0A918GPQ5</accession>
<keyword evidence="3" id="KW-1185">Reference proteome</keyword>
<dbReference type="AlphaFoldDB" id="A0A918GPQ5"/>
<dbReference type="EMBL" id="BMRB01000005">
    <property type="protein sequence ID" value="GGS50197.1"/>
    <property type="molecule type" value="Genomic_DNA"/>
</dbReference>